<name>A0ACC2PCG4_9HYME</name>
<dbReference type="Proteomes" id="UP001239111">
    <property type="component" value="Chromosome 2"/>
</dbReference>
<evidence type="ECO:0000313" key="1">
    <source>
        <dbReference type="EMBL" id="KAJ8680686.1"/>
    </source>
</evidence>
<proteinExistence type="predicted"/>
<keyword evidence="2" id="KW-1185">Reference proteome</keyword>
<dbReference type="EMBL" id="CM056742">
    <property type="protein sequence ID" value="KAJ8680686.1"/>
    <property type="molecule type" value="Genomic_DNA"/>
</dbReference>
<sequence length="615" mass="66821">MPLPKRLVEPVHVARGTIPEDFPLPSELEAVTNGTLANTIRQLSSLSRHAEDLFGELAKEAHQLSERANSLQARIDRLAVKVTQLDSNVEEVSLQDIHMRKAFRSSVVFDQQVVSRDTMPTAMLETYHQCDTPPPLDKLNVYRDDGKDGLKFYTDPNYFFDLWSQEMLKDTEKKLHDRGKKPHRPRNDGGSAGSGGVGSGAGGGRSKKRVRQPHNTRERQRQIAVGHGEYIMPAQGVQYRPIPDEALLGMVMTDPRPPRPNSIELRRSYPPEEHHLYSPPMSDHYRAANYAAQYDFQMAGYEDSAYGSHYAPGQGQSGSDTYQSPGGPGTPSRGGRRPTQPPPAPPSNASSNSTPTMTSANNTPTRGRSMSAGRDNLPPPPPPPGESMSPPAMNGTIPSHLLNRNGSRANSPLPNHQPVPVAAAVALGQMIGMHGVDETESVMSSDLPPPPPTPDPAPPRADSPPCNIPPPPPPPPPPPIMSNGAAEPHIQQQMQQQHPMTNGDIAKMIANNPPKLKPVKNIDGQLRKPGGNPNIPAPVDPRNDLLKAIRDGIKLRKVEKIEQKEVERVNALNDVASILARRVAVEFSDSDSASESECDSEGWGEQETTSVTNAA</sequence>
<evidence type="ECO:0000313" key="2">
    <source>
        <dbReference type="Proteomes" id="UP001239111"/>
    </source>
</evidence>
<comment type="caution">
    <text evidence="1">The sequence shown here is derived from an EMBL/GenBank/DDBJ whole genome shotgun (WGS) entry which is preliminary data.</text>
</comment>
<gene>
    <name evidence="1" type="ORF">QAD02_016473</name>
</gene>
<accession>A0ACC2PCG4</accession>
<protein>
    <submittedName>
        <fullName evidence="1">Uncharacterized protein</fullName>
    </submittedName>
</protein>
<organism evidence="1 2">
    <name type="scientific">Eretmocerus hayati</name>
    <dbReference type="NCBI Taxonomy" id="131215"/>
    <lineage>
        <taxon>Eukaryota</taxon>
        <taxon>Metazoa</taxon>
        <taxon>Ecdysozoa</taxon>
        <taxon>Arthropoda</taxon>
        <taxon>Hexapoda</taxon>
        <taxon>Insecta</taxon>
        <taxon>Pterygota</taxon>
        <taxon>Neoptera</taxon>
        <taxon>Endopterygota</taxon>
        <taxon>Hymenoptera</taxon>
        <taxon>Apocrita</taxon>
        <taxon>Proctotrupomorpha</taxon>
        <taxon>Chalcidoidea</taxon>
        <taxon>Aphelinidae</taxon>
        <taxon>Aphelininae</taxon>
        <taxon>Eretmocerus</taxon>
    </lineage>
</organism>
<reference evidence="1" key="1">
    <citation type="submission" date="2023-04" db="EMBL/GenBank/DDBJ databases">
        <title>A chromosome-level genome assembly of the parasitoid wasp Eretmocerus hayati.</title>
        <authorList>
            <person name="Zhong Y."/>
            <person name="Liu S."/>
            <person name="Liu Y."/>
        </authorList>
    </citation>
    <scope>NUCLEOTIDE SEQUENCE</scope>
    <source>
        <strain evidence="1">ZJU_SS_LIU_2023</strain>
    </source>
</reference>